<name>A0A914V8E9_9BILA</name>
<dbReference type="Proteomes" id="UP000887566">
    <property type="component" value="Unplaced"/>
</dbReference>
<protein>
    <submittedName>
        <fullName evidence="12">G-protein coupled receptors family 3 profile domain-containing protein</fullName>
    </submittedName>
</protein>
<keyword evidence="6" id="KW-0675">Receptor</keyword>
<feature type="transmembrane region" description="Helical" evidence="9">
    <location>
        <begin position="6"/>
        <end position="22"/>
    </location>
</feature>
<evidence type="ECO:0000256" key="4">
    <source>
        <dbReference type="ARBA" id="ARBA00023040"/>
    </source>
</evidence>
<dbReference type="GO" id="GO:0004965">
    <property type="term" value="F:G protein-coupled GABA receptor activity"/>
    <property type="evidence" value="ECO:0007669"/>
    <property type="project" value="InterPro"/>
</dbReference>
<dbReference type="AlphaFoldDB" id="A0A914V8E9"/>
<feature type="transmembrane region" description="Helical" evidence="9">
    <location>
        <begin position="113"/>
        <end position="132"/>
    </location>
</feature>
<feature type="transmembrane region" description="Helical" evidence="9">
    <location>
        <begin position="74"/>
        <end position="92"/>
    </location>
</feature>
<evidence type="ECO:0000256" key="2">
    <source>
        <dbReference type="ARBA" id="ARBA00022692"/>
    </source>
</evidence>
<accession>A0A914V8E9</accession>
<keyword evidence="5 9" id="KW-0472">Membrane</keyword>
<dbReference type="Pfam" id="PF00003">
    <property type="entry name" value="7tm_3"/>
    <property type="match status" value="1"/>
</dbReference>
<organism evidence="11 12">
    <name type="scientific">Plectus sambesii</name>
    <dbReference type="NCBI Taxonomy" id="2011161"/>
    <lineage>
        <taxon>Eukaryota</taxon>
        <taxon>Metazoa</taxon>
        <taxon>Ecdysozoa</taxon>
        <taxon>Nematoda</taxon>
        <taxon>Chromadorea</taxon>
        <taxon>Plectida</taxon>
        <taxon>Plectina</taxon>
        <taxon>Plectoidea</taxon>
        <taxon>Plectidae</taxon>
        <taxon>Plectus</taxon>
    </lineage>
</organism>
<sequence length="134" mass="15200">MCFLATVGVVLAVIFLVINLHFRNHRFIKMSSPNMNNMIIIGSICTYLSVILLGVDTRIVSPNQYVTFCYAKTWVLSIGFTLAFGSMFSKTWRVHSIFTNIRMNKKAIQDYKLFLILGVILLIDTVIFAVWAGV</sequence>
<feature type="transmembrane region" description="Helical" evidence="9">
    <location>
        <begin position="34"/>
        <end position="54"/>
    </location>
</feature>
<dbReference type="InterPro" id="IPR002455">
    <property type="entry name" value="GPCR3_GABA-B"/>
</dbReference>
<proteinExistence type="predicted"/>
<evidence type="ECO:0000256" key="1">
    <source>
        <dbReference type="ARBA" id="ARBA00004141"/>
    </source>
</evidence>
<evidence type="ECO:0000256" key="5">
    <source>
        <dbReference type="ARBA" id="ARBA00023136"/>
    </source>
</evidence>
<dbReference type="InterPro" id="IPR017978">
    <property type="entry name" value="GPCR_3_C"/>
</dbReference>
<evidence type="ECO:0000256" key="9">
    <source>
        <dbReference type="SAM" id="Phobius"/>
    </source>
</evidence>
<keyword evidence="7" id="KW-0325">Glycoprotein</keyword>
<dbReference type="PANTHER" id="PTHR10519:SF74">
    <property type="entry name" value="GAMMA-AMINOBUTYRIC ACID TYPE B RECEPTOR SUBUNIT 2"/>
    <property type="match status" value="1"/>
</dbReference>
<reference evidence="12" key="1">
    <citation type="submission" date="2022-11" db="UniProtKB">
        <authorList>
            <consortium name="WormBaseParasite"/>
        </authorList>
    </citation>
    <scope>IDENTIFICATION</scope>
</reference>
<evidence type="ECO:0000313" key="12">
    <source>
        <dbReference type="WBParaSite" id="PSAMB.scaffold16586size1300.g36967.t1"/>
    </source>
</evidence>
<dbReference type="PROSITE" id="PS50259">
    <property type="entry name" value="G_PROTEIN_RECEP_F3_4"/>
    <property type="match status" value="1"/>
</dbReference>
<evidence type="ECO:0000256" key="6">
    <source>
        <dbReference type="ARBA" id="ARBA00023170"/>
    </source>
</evidence>
<dbReference type="PRINTS" id="PR01176">
    <property type="entry name" value="GABABRECEPTR"/>
</dbReference>
<evidence type="ECO:0000256" key="7">
    <source>
        <dbReference type="ARBA" id="ARBA00023180"/>
    </source>
</evidence>
<dbReference type="PANTHER" id="PTHR10519">
    <property type="entry name" value="GABA-B RECEPTOR"/>
    <property type="match status" value="1"/>
</dbReference>
<dbReference type="GO" id="GO:0007214">
    <property type="term" value="P:gamma-aminobutyric acid signaling pathway"/>
    <property type="evidence" value="ECO:0007669"/>
    <property type="project" value="TreeGrafter"/>
</dbReference>
<keyword evidence="11" id="KW-1185">Reference proteome</keyword>
<keyword evidence="8" id="KW-0807">Transducer</keyword>
<keyword evidence="4" id="KW-0297">G-protein coupled receptor</keyword>
<comment type="subcellular location">
    <subcellularLocation>
        <location evidence="1">Membrane</location>
        <topology evidence="1">Multi-pass membrane protein</topology>
    </subcellularLocation>
</comment>
<evidence type="ECO:0000256" key="3">
    <source>
        <dbReference type="ARBA" id="ARBA00022989"/>
    </source>
</evidence>
<dbReference type="WBParaSite" id="PSAMB.scaffold16586size1300.g36967.t1">
    <property type="protein sequence ID" value="PSAMB.scaffold16586size1300.g36967.t1"/>
    <property type="gene ID" value="PSAMB.scaffold16586size1300.g36967"/>
</dbReference>
<keyword evidence="2 9" id="KW-0812">Transmembrane</keyword>
<evidence type="ECO:0000256" key="8">
    <source>
        <dbReference type="ARBA" id="ARBA00023224"/>
    </source>
</evidence>
<feature type="domain" description="G-protein coupled receptors family 3 profile" evidence="10">
    <location>
        <begin position="4"/>
        <end position="134"/>
    </location>
</feature>
<dbReference type="GO" id="GO:0038039">
    <property type="term" value="C:G protein-coupled receptor heterodimeric complex"/>
    <property type="evidence" value="ECO:0007669"/>
    <property type="project" value="TreeGrafter"/>
</dbReference>
<evidence type="ECO:0000313" key="11">
    <source>
        <dbReference type="Proteomes" id="UP000887566"/>
    </source>
</evidence>
<keyword evidence="3 9" id="KW-1133">Transmembrane helix</keyword>
<evidence type="ECO:0000259" key="10">
    <source>
        <dbReference type="PROSITE" id="PS50259"/>
    </source>
</evidence>